<comment type="subcellular location">
    <subcellularLocation>
        <location evidence="1">Cell membrane</location>
        <topology evidence="1">Multi-pass membrane protein</topology>
    </subcellularLocation>
</comment>
<dbReference type="Gene3D" id="3.40.50.1000">
    <property type="entry name" value="HAD superfamily/HAD-like"/>
    <property type="match status" value="1"/>
</dbReference>
<dbReference type="EMBL" id="JBHTLI010000001">
    <property type="protein sequence ID" value="MFD1094866.1"/>
    <property type="molecule type" value="Genomic_DNA"/>
</dbReference>
<dbReference type="InterPro" id="IPR036412">
    <property type="entry name" value="HAD-like_sf"/>
</dbReference>
<feature type="transmembrane region" description="Helical" evidence="10">
    <location>
        <begin position="245"/>
        <end position="263"/>
    </location>
</feature>
<dbReference type="InterPro" id="IPR023299">
    <property type="entry name" value="ATPase_P-typ_cyto_dom_N"/>
</dbReference>
<dbReference type="Gene3D" id="3.40.1110.10">
    <property type="entry name" value="Calcium-transporting ATPase, cytoplasmic domain N"/>
    <property type="match status" value="1"/>
</dbReference>
<dbReference type="SUPFAM" id="SSF81665">
    <property type="entry name" value="Calcium ATPase, transmembrane domain M"/>
    <property type="match status" value="1"/>
</dbReference>
<dbReference type="Pfam" id="PF13246">
    <property type="entry name" value="Cation_ATPase"/>
    <property type="match status" value="1"/>
</dbReference>
<dbReference type="SFLD" id="SFLDG00002">
    <property type="entry name" value="C1.7:_P-type_atpase_like"/>
    <property type="match status" value="1"/>
</dbReference>
<sequence>MLKEVHHISPEEVISNLGSNVRSGLSSEEARKRLEEFGENRLKRAKPKSVWHIFLEQFLDPVIYILGVAMILAFVFQDWLEGFAVLVVILITALIGFYMEWQALRSVEALQKLVQNLAQVVRDGKETYLNVFFVVPGDIIILEAGDVVPADARVVESQSLALKESILTGESNQVEKTVEKLPENTPLADRGNMVFKGTIVTRGSGKAVVTATGDHSNIGQISSLTREADKESTPLEKKLSKLSQWLIWLTLILAGLIAVSGYLQGKDLILMVKTGIALAVAAIPEGLPIVATISLARGMLKLSRRKVVIKKLEAVQTLGETGIICTDKTGTLTENRMSVHNLVFADLEVNLGEADNGNLPEEIRESKAFQKFIHVGVLCNNSKVSEEKMNGDAIEIALLEYAENENFKINQIREKHPKLVEIPFDAEHKRMATLNKDEEGFIVCVKGALESLLDSCEFELREDGVKTFANKGYWKEKADEIAGEGMRVLAFAYRLTKEKPDFDRLIEDLVFIGITGFLDPPRKDIRAAIETYNDAGIKVVMITGDHPDTARKIGEEIGMLKENDGESQVIHGKDLKDLSNLSPERTKQLLEAGIFARMTPKQKLDLVGFYQKNNAIVGMLGDGVNDAPALKKADIGIAMGIRGTEAAKEVADVILMDDKFTSTELAIRQGRTIFGNIRQFVVYLLSCNLAEIISVAAASISNLPLPLLPLQILFLNLVTDVFPALALGMGKGEKGVMEQPPRNPKEPIVTKRLWRSTVIYGVGITAAVIGISIYAESYLGLPETEVNNMAFYTLILGQLLNVFNVPARNESFFRNEVTRNRWVWAAIVFSMVVIVLSYNIPVMREVLSLVPLTINEIFLVALFGLGSLLLTQLIKRLGGTV</sequence>
<dbReference type="InterPro" id="IPR050510">
    <property type="entry name" value="Cation_transp_ATPase_P-type"/>
</dbReference>
<dbReference type="InterPro" id="IPR023214">
    <property type="entry name" value="HAD_sf"/>
</dbReference>
<evidence type="ECO:0000313" key="12">
    <source>
        <dbReference type="EMBL" id="MFD1094866.1"/>
    </source>
</evidence>
<feature type="domain" description="Cation-transporting P-type ATPase N-terminal" evidence="11">
    <location>
        <begin position="4"/>
        <end position="78"/>
    </location>
</feature>
<dbReference type="InterPro" id="IPR004014">
    <property type="entry name" value="ATPase_P-typ_cation-transptr_N"/>
</dbReference>
<keyword evidence="5" id="KW-0547">Nucleotide-binding</keyword>
<comment type="similarity">
    <text evidence="2">Belongs to the cation transport ATPase (P-type) (TC 3.A.3) family. Type IIA subfamily.</text>
</comment>
<feature type="transmembrane region" description="Helical" evidence="10">
    <location>
        <begin position="846"/>
        <end position="870"/>
    </location>
</feature>
<evidence type="ECO:0000256" key="8">
    <source>
        <dbReference type="ARBA" id="ARBA00022989"/>
    </source>
</evidence>
<dbReference type="InterPro" id="IPR044492">
    <property type="entry name" value="P_typ_ATPase_HD_dom"/>
</dbReference>
<reference evidence="13" key="1">
    <citation type="journal article" date="2019" name="Int. J. Syst. Evol. Microbiol.">
        <title>The Global Catalogue of Microorganisms (GCM) 10K type strain sequencing project: providing services to taxonomists for standard genome sequencing and annotation.</title>
        <authorList>
            <consortium name="The Broad Institute Genomics Platform"/>
            <consortium name="The Broad Institute Genome Sequencing Center for Infectious Disease"/>
            <person name="Wu L."/>
            <person name="Ma J."/>
        </authorList>
    </citation>
    <scope>NUCLEOTIDE SEQUENCE [LARGE SCALE GENOMIC DNA]</scope>
    <source>
        <strain evidence="13">CCUG 64793</strain>
    </source>
</reference>
<keyword evidence="9 10" id="KW-0472">Membrane</keyword>
<dbReference type="PANTHER" id="PTHR43294">
    <property type="entry name" value="SODIUM/POTASSIUM-TRANSPORTING ATPASE SUBUNIT ALPHA"/>
    <property type="match status" value="1"/>
</dbReference>
<dbReference type="SUPFAM" id="SSF81653">
    <property type="entry name" value="Calcium ATPase, transduction domain A"/>
    <property type="match status" value="1"/>
</dbReference>
<evidence type="ECO:0000256" key="6">
    <source>
        <dbReference type="ARBA" id="ARBA00022840"/>
    </source>
</evidence>
<dbReference type="SUPFAM" id="SSF56784">
    <property type="entry name" value="HAD-like"/>
    <property type="match status" value="1"/>
</dbReference>
<feature type="transmembrane region" description="Helical" evidence="10">
    <location>
        <begin position="50"/>
        <end position="76"/>
    </location>
</feature>
<dbReference type="PRINTS" id="PR00119">
    <property type="entry name" value="CATATPASE"/>
</dbReference>
<feature type="transmembrane region" description="Helical" evidence="10">
    <location>
        <begin position="712"/>
        <end position="732"/>
    </location>
</feature>
<keyword evidence="13" id="KW-1185">Reference proteome</keyword>
<dbReference type="SFLD" id="SFLDF00027">
    <property type="entry name" value="p-type_atpase"/>
    <property type="match status" value="1"/>
</dbReference>
<evidence type="ECO:0000256" key="7">
    <source>
        <dbReference type="ARBA" id="ARBA00022967"/>
    </source>
</evidence>
<feature type="transmembrane region" description="Helical" evidence="10">
    <location>
        <begin position="753"/>
        <end position="774"/>
    </location>
</feature>
<dbReference type="Pfam" id="PF00689">
    <property type="entry name" value="Cation_ATPase_C"/>
    <property type="match status" value="1"/>
</dbReference>
<keyword evidence="3" id="KW-1003">Cell membrane</keyword>
<dbReference type="InterPro" id="IPR059000">
    <property type="entry name" value="ATPase_P-type_domA"/>
</dbReference>
<keyword evidence="6" id="KW-0067">ATP-binding</keyword>
<dbReference type="InterPro" id="IPR006068">
    <property type="entry name" value="ATPase_P-typ_cation-transptr_C"/>
</dbReference>
<dbReference type="PROSITE" id="PS00154">
    <property type="entry name" value="ATPASE_E1_E2"/>
    <property type="match status" value="1"/>
</dbReference>
<evidence type="ECO:0000256" key="9">
    <source>
        <dbReference type="ARBA" id="ARBA00023136"/>
    </source>
</evidence>
<keyword evidence="4 10" id="KW-0812">Transmembrane</keyword>
<dbReference type="RefSeq" id="WP_380743084.1">
    <property type="nucleotide sequence ID" value="NZ_JBHTLI010000001.1"/>
</dbReference>
<dbReference type="InterPro" id="IPR008250">
    <property type="entry name" value="ATPase_P-typ_transduc_dom_A_sf"/>
</dbReference>
<evidence type="ECO:0000256" key="10">
    <source>
        <dbReference type="SAM" id="Phobius"/>
    </source>
</evidence>
<dbReference type="SFLD" id="SFLDS00003">
    <property type="entry name" value="Haloacid_Dehalogenase"/>
    <property type="match status" value="1"/>
</dbReference>
<dbReference type="InterPro" id="IPR023298">
    <property type="entry name" value="ATPase_P-typ_TM_dom_sf"/>
</dbReference>
<accession>A0ABW3NR88</accession>
<feature type="transmembrane region" description="Helical" evidence="10">
    <location>
        <begin position="786"/>
        <end position="803"/>
    </location>
</feature>
<dbReference type="InterPro" id="IPR001757">
    <property type="entry name" value="P_typ_ATPase"/>
</dbReference>
<dbReference type="PANTHER" id="PTHR43294:SF21">
    <property type="entry name" value="CATION TRANSPORTING ATPASE"/>
    <property type="match status" value="1"/>
</dbReference>
<dbReference type="Gene3D" id="2.70.150.10">
    <property type="entry name" value="Calcium-transporting ATPase, cytoplasmic transduction domain A"/>
    <property type="match status" value="1"/>
</dbReference>
<evidence type="ECO:0000256" key="4">
    <source>
        <dbReference type="ARBA" id="ARBA00022692"/>
    </source>
</evidence>
<dbReference type="NCBIfam" id="TIGR01494">
    <property type="entry name" value="ATPase_P-type"/>
    <property type="match status" value="2"/>
</dbReference>
<dbReference type="Pfam" id="PF00690">
    <property type="entry name" value="Cation_ATPase_N"/>
    <property type="match status" value="1"/>
</dbReference>
<gene>
    <name evidence="12" type="ORF">ACFQ3Q_03815</name>
</gene>
<dbReference type="SUPFAM" id="SSF81660">
    <property type="entry name" value="Metal cation-transporting ATPase, ATP-binding domain N"/>
    <property type="match status" value="1"/>
</dbReference>
<proteinExistence type="inferred from homology"/>
<evidence type="ECO:0000256" key="3">
    <source>
        <dbReference type="ARBA" id="ARBA00022475"/>
    </source>
</evidence>
<evidence type="ECO:0000313" key="13">
    <source>
        <dbReference type="Proteomes" id="UP001597131"/>
    </source>
</evidence>
<dbReference type="SMART" id="SM00831">
    <property type="entry name" value="Cation_ATPase_N"/>
    <property type="match status" value="1"/>
</dbReference>
<dbReference type="Pfam" id="PF00122">
    <property type="entry name" value="E1-E2_ATPase"/>
    <property type="match status" value="1"/>
</dbReference>
<evidence type="ECO:0000256" key="1">
    <source>
        <dbReference type="ARBA" id="ARBA00004651"/>
    </source>
</evidence>
<dbReference type="Proteomes" id="UP001597131">
    <property type="component" value="Unassembled WGS sequence"/>
</dbReference>
<dbReference type="Gene3D" id="1.20.1110.10">
    <property type="entry name" value="Calcium-transporting ATPase, transmembrane domain"/>
    <property type="match status" value="1"/>
</dbReference>
<dbReference type="InterPro" id="IPR018303">
    <property type="entry name" value="ATPase_P-typ_P_site"/>
</dbReference>
<organism evidence="12 13">
    <name type="scientific">Salegentibacter chungangensis</name>
    <dbReference type="NCBI Taxonomy" id="1335724"/>
    <lineage>
        <taxon>Bacteria</taxon>
        <taxon>Pseudomonadati</taxon>
        <taxon>Bacteroidota</taxon>
        <taxon>Flavobacteriia</taxon>
        <taxon>Flavobacteriales</taxon>
        <taxon>Flavobacteriaceae</taxon>
        <taxon>Salegentibacter</taxon>
    </lineage>
</organism>
<keyword evidence="7" id="KW-1278">Translocase</keyword>
<evidence type="ECO:0000259" key="11">
    <source>
        <dbReference type="SMART" id="SM00831"/>
    </source>
</evidence>
<protein>
    <submittedName>
        <fullName evidence="12">Cation-translocating P-type ATPase</fullName>
    </submittedName>
</protein>
<keyword evidence="8 10" id="KW-1133">Transmembrane helix</keyword>
<feature type="transmembrane region" description="Helical" evidence="10">
    <location>
        <begin position="823"/>
        <end position="840"/>
    </location>
</feature>
<evidence type="ECO:0000256" key="5">
    <source>
        <dbReference type="ARBA" id="ARBA00022741"/>
    </source>
</evidence>
<name>A0ABW3NR88_9FLAO</name>
<feature type="transmembrane region" description="Helical" evidence="10">
    <location>
        <begin position="275"/>
        <end position="296"/>
    </location>
</feature>
<evidence type="ECO:0000256" key="2">
    <source>
        <dbReference type="ARBA" id="ARBA00005675"/>
    </source>
</evidence>
<feature type="transmembrane region" description="Helical" evidence="10">
    <location>
        <begin position="680"/>
        <end position="700"/>
    </location>
</feature>
<feature type="transmembrane region" description="Helical" evidence="10">
    <location>
        <begin position="82"/>
        <end position="101"/>
    </location>
</feature>
<comment type="caution">
    <text evidence="12">The sequence shown here is derived from an EMBL/GenBank/DDBJ whole genome shotgun (WGS) entry which is preliminary data.</text>
</comment>
<dbReference type="PRINTS" id="PR00120">
    <property type="entry name" value="HATPASE"/>
</dbReference>